<organism evidence="1 2">
    <name type="scientific">Candidatus Criblamydia sequanensis CRIB-18</name>
    <dbReference type="NCBI Taxonomy" id="1437425"/>
    <lineage>
        <taxon>Bacteria</taxon>
        <taxon>Pseudomonadati</taxon>
        <taxon>Chlamydiota</taxon>
        <taxon>Chlamydiia</taxon>
        <taxon>Parachlamydiales</taxon>
        <taxon>Candidatus Criblamydiaceae</taxon>
        <taxon>Candidatus Criblamydia</taxon>
    </lineage>
</organism>
<reference evidence="1" key="1">
    <citation type="submission" date="2013-12" db="EMBL/GenBank/DDBJ databases">
        <authorList>
            <person name="Linke B."/>
        </authorList>
    </citation>
    <scope>NUCLEOTIDE SEQUENCE [LARGE SCALE GENOMIC DNA]</scope>
    <source>
        <strain evidence="1">CRIB-18</strain>
    </source>
</reference>
<reference evidence="1" key="2">
    <citation type="submission" date="2014-09" db="EMBL/GenBank/DDBJ databases">
        <title>Criblamydia sequanensis harbors a mega-plasmid encoding arsenite resistance.</title>
        <authorList>
            <person name="Bertelli C."/>
            <person name="Goesmann A."/>
            <person name="Greub G."/>
        </authorList>
    </citation>
    <scope>NUCLEOTIDE SEQUENCE [LARGE SCALE GENOMIC DNA]</scope>
    <source>
        <strain evidence="1">CRIB-18</strain>
    </source>
</reference>
<sequence length="335" mass="39210">MDIDRRALYNALRMNWLNDPTIEVEPWQVENYRDMSLPLLFSRLRQNGFSLDKDSFTSLSENFDTPEELTTHLIDEEGVSAKEEDQVYLITFELWRRLQKDKPCLSIFCDELDHQIYLYDHGLAKSAEDIQDALSNLQVILEENSDEGADPESVLNLINYGSANDIEAFLFDFILEQIENDNYSYAQDLLESFQYYVSDKKWFQLLHARLLFGIDPTAAKPILNYLIDQAEDDEDLEFNLELLSELIQEEDEEIFLKLLKSTLPLLEQEEDFQDMLLLTADFFNEKEKINEEHLIQSLLKKRSSIPLDNILDKNDPGVLELTKLIETSVYRPNQK</sequence>
<comment type="caution">
    <text evidence="1">The sequence shown here is derived from an EMBL/GenBank/DDBJ whole genome shotgun (WGS) entry which is preliminary data.</text>
</comment>
<name>A0A090E0I8_9BACT</name>
<evidence type="ECO:0000313" key="1">
    <source>
        <dbReference type="EMBL" id="CDR34324.1"/>
    </source>
</evidence>
<evidence type="ECO:0000313" key="2">
    <source>
        <dbReference type="Proteomes" id="UP000031552"/>
    </source>
</evidence>
<dbReference type="OrthoDB" id="20980at2"/>
<dbReference type="EMBL" id="CCEJ010000007">
    <property type="protein sequence ID" value="CDR34324.1"/>
    <property type="molecule type" value="Genomic_DNA"/>
</dbReference>
<accession>A0A090E0I8</accession>
<protein>
    <submittedName>
        <fullName evidence="1">Uncharacterized protein</fullName>
    </submittedName>
</protein>
<proteinExistence type="predicted"/>
<gene>
    <name evidence="1" type="ORF">CSEC_1510</name>
</gene>
<dbReference type="Proteomes" id="UP000031552">
    <property type="component" value="Unassembled WGS sequence"/>
</dbReference>
<dbReference type="RefSeq" id="WP_053331894.1">
    <property type="nucleotide sequence ID" value="NZ_CCEJ010000007.1"/>
</dbReference>
<keyword evidence="2" id="KW-1185">Reference proteome</keyword>
<dbReference type="eggNOG" id="ENOG502ZCCC">
    <property type="taxonomic scope" value="Bacteria"/>
</dbReference>
<dbReference type="AlphaFoldDB" id="A0A090E0I8"/>